<sequence>MPAPIRISTLAARFGASAHGEDVLVVRVASLESAGPDALTFLANPRFKPLLESSAAGVVVVRATDAVGLRRPHVIAKDPYLFYAQAAQLLYPQRTANPGIHSSACVDPSARVSDAAEIGPNVVIGAGSVVGAGCIIMANSYVGARVELGDDVLLHPTVTLMDDCQIGSRVIVHPGAVLGGDGFGNAWAGDHWEKIPQVGRVVIGDDVEIGANTTIDRGALEDTVIGSGARIDNLIQIAHNVEIGAHTALAGCVGIAGSTKIGARCQIGGAAMISGHLEICDGAVVLGGTLVAKSIREPGAYGGPYPMQAHGDWVKNAAQLRHLGELAQRVKQLEKTMASLSVATGENE</sequence>
<dbReference type="Pfam" id="PF25087">
    <property type="entry name" value="GMPPB_C"/>
    <property type="match status" value="1"/>
</dbReference>
<feature type="domain" description="Mannose-1-phosphate guanyltransferase C-terminal" evidence="9">
    <location>
        <begin position="103"/>
        <end position="181"/>
    </location>
</feature>
<dbReference type="SUPFAM" id="SSF51161">
    <property type="entry name" value="Trimeric LpxA-like enzymes"/>
    <property type="match status" value="1"/>
</dbReference>
<dbReference type="PANTHER" id="PTHR43378:SF2">
    <property type="entry name" value="UDP-3-O-ACYLGLUCOSAMINE N-ACYLTRANSFERASE 1, MITOCHONDRIAL-RELATED"/>
    <property type="match status" value="1"/>
</dbReference>
<protein>
    <recommendedName>
        <fullName evidence="7">UDP-3-O-acylglucosamine N-acyltransferase</fullName>
        <ecNumber evidence="7">2.3.1.191</ecNumber>
    </recommendedName>
</protein>
<dbReference type="Gene3D" id="1.20.5.170">
    <property type="match status" value="1"/>
</dbReference>
<feature type="active site" description="Proton acceptor" evidence="7">
    <location>
        <position position="239"/>
    </location>
</feature>
<dbReference type="InterPro" id="IPR011004">
    <property type="entry name" value="Trimer_LpxA-like_sf"/>
</dbReference>
<accession>A0ABQ3H0S3</accession>
<keyword evidence="6 7" id="KW-0012">Acyltransferase</keyword>
<evidence type="ECO:0000256" key="2">
    <source>
        <dbReference type="ARBA" id="ARBA00022556"/>
    </source>
</evidence>
<gene>
    <name evidence="7 10" type="primary">lpxD</name>
    <name evidence="10" type="ORF">GCM10007350_12770</name>
</gene>
<evidence type="ECO:0000256" key="4">
    <source>
        <dbReference type="ARBA" id="ARBA00022737"/>
    </source>
</evidence>
<dbReference type="Proteomes" id="UP000604737">
    <property type="component" value="Unassembled WGS sequence"/>
</dbReference>
<comment type="function">
    <text evidence="7">Catalyzes the N-acylation of UDP-3-O-acylglucosamine using 3-hydroxyacyl-ACP as the acyl donor. Is involved in the biosynthesis of lipid A, a phosphorylated glycolipid that anchors the lipopolysaccharide to the outer membrane of the cell.</text>
</comment>
<dbReference type="RefSeq" id="WP_189459652.1">
    <property type="nucleotide sequence ID" value="NZ_BMYO01000003.1"/>
</dbReference>
<evidence type="ECO:0000256" key="3">
    <source>
        <dbReference type="ARBA" id="ARBA00022679"/>
    </source>
</evidence>
<dbReference type="NCBIfam" id="TIGR01853">
    <property type="entry name" value="lipid_A_lpxD"/>
    <property type="match status" value="1"/>
</dbReference>
<dbReference type="EC" id="2.3.1.191" evidence="7"/>
<dbReference type="HAMAP" id="MF_00523">
    <property type="entry name" value="LpxD"/>
    <property type="match status" value="1"/>
</dbReference>
<dbReference type="PANTHER" id="PTHR43378">
    <property type="entry name" value="UDP-3-O-ACYLGLUCOSAMINE N-ACYLTRANSFERASE"/>
    <property type="match status" value="1"/>
</dbReference>
<dbReference type="Pfam" id="PF04613">
    <property type="entry name" value="LpxD"/>
    <property type="match status" value="1"/>
</dbReference>
<evidence type="ECO:0000256" key="6">
    <source>
        <dbReference type="ARBA" id="ARBA00023315"/>
    </source>
</evidence>
<dbReference type="PROSITE" id="PS00101">
    <property type="entry name" value="HEXAPEP_TRANSFERASES"/>
    <property type="match status" value="1"/>
</dbReference>
<proteinExistence type="inferred from homology"/>
<comment type="subunit">
    <text evidence="7">Homotrimer.</text>
</comment>
<name>A0ABQ3H0S3_9NEIS</name>
<dbReference type="InterPro" id="IPR020573">
    <property type="entry name" value="UDP_GlcNAc_AcTrfase_non-rep"/>
</dbReference>
<keyword evidence="5 7" id="KW-0443">Lipid metabolism</keyword>
<evidence type="ECO:0000259" key="8">
    <source>
        <dbReference type="Pfam" id="PF04613"/>
    </source>
</evidence>
<dbReference type="Gene3D" id="3.40.1390.10">
    <property type="entry name" value="MurE/MurF, N-terminal domain"/>
    <property type="match status" value="1"/>
</dbReference>
<keyword evidence="3 7" id="KW-0808">Transferase</keyword>
<dbReference type="EMBL" id="BMYO01000003">
    <property type="protein sequence ID" value="GHD60190.1"/>
    <property type="molecule type" value="Genomic_DNA"/>
</dbReference>
<evidence type="ECO:0000313" key="10">
    <source>
        <dbReference type="EMBL" id="GHD60190.1"/>
    </source>
</evidence>
<dbReference type="InterPro" id="IPR007691">
    <property type="entry name" value="LpxD"/>
</dbReference>
<comment type="pathway">
    <text evidence="7">Bacterial outer membrane biogenesis; LPS lipid A biosynthesis.</text>
</comment>
<comment type="caution">
    <text evidence="10">The sequence shown here is derived from an EMBL/GenBank/DDBJ whole genome shotgun (WGS) entry which is preliminary data.</text>
</comment>
<evidence type="ECO:0000259" key="9">
    <source>
        <dbReference type="Pfam" id="PF25087"/>
    </source>
</evidence>
<evidence type="ECO:0000256" key="7">
    <source>
        <dbReference type="HAMAP-Rule" id="MF_00523"/>
    </source>
</evidence>
<dbReference type="InterPro" id="IPR018357">
    <property type="entry name" value="Hexapep_transf_CS"/>
</dbReference>
<keyword evidence="1 7" id="KW-0444">Lipid biosynthesis</keyword>
<keyword evidence="4 7" id="KW-0677">Repeat</keyword>
<keyword evidence="2 7" id="KW-0441">Lipid A biosynthesis</keyword>
<comment type="similarity">
    <text evidence="7">Belongs to the transferase hexapeptide repeat family. LpxD subfamily.</text>
</comment>
<evidence type="ECO:0000256" key="5">
    <source>
        <dbReference type="ARBA" id="ARBA00023098"/>
    </source>
</evidence>
<keyword evidence="11" id="KW-1185">Reference proteome</keyword>
<dbReference type="InterPro" id="IPR056729">
    <property type="entry name" value="GMPPB_C"/>
</dbReference>
<comment type="catalytic activity">
    <reaction evidence="7">
        <text>a UDP-3-O-[(3R)-3-hydroxyacyl]-alpha-D-glucosamine + a (3R)-hydroxyacyl-[ACP] = a UDP-2-N,3-O-bis[(3R)-3-hydroxyacyl]-alpha-D-glucosamine + holo-[ACP] + H(+)</text>
        <dbReference type="Rhea" id="RHEA:53836"/>
        <dbReference type="Rhea" id="RHEA-COMP:9685"/>
        <dbReference type="Rhea" id="RHEA-COMP:9945"/>
        <dbReference type="ChEBI" id="CHEBI:15378"/>
        <dbReference type="ChEBI" id="CHEBI:64479"/>
        <dbReference type="ChEBI" id="CHEBI:78827"/>
        <dbReference type="ChEBI" id="CHEBI:137740"/>
        <dbReference type="ChEBI" id="CHEBI:137748"/>
        <dbReference type="EC" id="2.3.1.191"/>
    </reaction>
</comment>
<organism evidence="10 11">
    <name type="scientific">Jeongeupia chitinilytica</name>
    <dbReference type="NCBI Taxonomy" id="1041641"/>
    <lineage>
        <taxon>Bacteria</taxon>
        <taxon>Pseudomonadati</taxon>
        <taxon>Pseudomonadota</taxon>
        <taxon>Betaproteobacteria</taxon>
        <taxon>Neisseriales</taxon>
        <taxon>Chitinibacteraceae</taxon>
        <taxon>Jeongeupia</taxon>
    </lineage>
</organism>
<dbReference type="NCBIfam" id="NF002060">
    <property type="entry name" value="PRK00892.1"/>
    <property type="match status" value="1"/>
</dbReference>
<evidence type="ECO:0000256" key="1">
    <source>
        <dbReference type="ARBA" id="ARBA00022516"/>
    </source>
</evidence>
<evidence type="ECO:0000313" key="11">
    <source>
        <dbReference type="Proteomes" id="UP000604737"/>
    </source>
</evidence>
<reference evidence="11" key="1">
    <citation type="journal article" date="2019" name="Int. J. Syst. Evol. Microbiol.">
        <title>The Global Catalogue of Microorganisms (GCM) 10K type strain sequencing project: providing services to taxonomists for standard genome sequencing and annotation.</title>
        <authorList>
            <consortium name="The Broad Institute Genomics Platform"/>
            <consortium name="The Broad Institute Genome Sequencing Center for Infectious Disease"/>
            <person name="Wu L."/>
            <person name="Ma J."/>
        </authorList>
    </citation>
    <scope>NUCLEOTIDE SEQUENCE [LARGE SCALE GENOMIC DNA]</scope>
    <source>
        <strain evidence="11">KCTC 23701</strain>
    </source>
</reference>
<feature type="domain" description="UDP-3-O-[3-hydroxymyristoyl] glucosamine N-acyltransferase non-repeat region" evidence="8">
    <location>
        <begin position="22"/>
        <end position="89"/>
    </location>
</feature>
<dbReference type="Gene3D" id="2.160.10.10">
    <property type="entry name" value="Hexapeptide repeat proteins"/>
    <property type="match status" value="1"/>
</dbReference>
<dbReference type="CDD" id="cd03352">
    <property type="entry name" value="LbH_LpxD"/>
    <property type="match status" value="1"/>
</dbReference>